<proteinExistence type="predicted"/>
<dbReference type="EMBL" id="UGMS01000001">
    <property type="protein sequence ID" value="STV71774.1"/>
    <property type="molecule type" value="Genomic_DNA"/>
</dbReference>
<sequence length="29" mass="3557">MTFRKKFDCNLAQYATHFTEEEAERFDDI</sequence>
<evidence type="ECO:0000313" key="1">
    <source>
        <dbReference type="EMBL" id="STV71774.1"/>
    </source>
</evidence>
<dbReference type="Proteomes" id="UP000254863">
    <property type="component" value="Unassembled WGS sequence"/>
</dbReference>
<gene>
    <name evidence="1" type="ORF">NCTC11685_00524</name>
</gene>
<evidence type="ECO:0000313" key="2">
    <source>
        <dbReference type="Proteomes" id="UP000254863"/>
    </source>
</evidence>
<protein>
    <submittedName>
        <fullName evidence="1">Uncharacterized protein</fullName>
    </submittedName>
</protein>
<dbReference type="AlphaFoldDB" id="A0A7H4MZW0"/>
<accession>A0A7H4MZW0</accession>
<comment type="caution">
    <text evidence="1">The sequence shown here is derived from an EMBL/GenBank/DDBJ whole genome shotgun (WGS) entry which is preliminary data.</text>
</comment>
<reference evidence="1 2" key="1">
    <citation type="submission" date="2018-06" db="EMBL/GenBank/DDBJ databases">
        <authorList>
            <consortium name="Pathogen Informatics"/>
            <person name="Doyle S."/>
        </authorList>
    </citation>
    <scope>NUCLEOTIDE SEQUENCE [LARGE SCALE GENOMIC DNA]</scope>
    <source>
        <strain evidence="1 2">NCTC11685</strain>
    </source>
</reference>
<organism evidence="1 2">
    <name type="scientific">Klebsiella michiganensis</name>
    <dbReference type="NCBI Taxonomy" id="1134687"/>
    <lineage>
        <taxon>Bacteria</taxon>
        <taxon>Pseudomonadati</taxon>
        <taxon>Pseudomonadota</taxon>
        <taxon>Gammaproteobacteria</taxon>
        <taxon>Enterobacterales</taxon>
        <taxon>Enterobacteriaceae</taxon>
        <taxon>Klebsiella/Raoultella group</taxon>
        <taxon>Klebsiella</taxon>
    </lineage>
</organism>
<name>A0A7H4MZW0_9ENTR</name>